<proteinExistence type="predicted"/>
<evidence type="ECO:0000256" key="1">
    <source>
        <dbReference type="SAM" id="MobiDB-lite"/>
    </source>
</evidence>
<evidence type="ECO:0000313" key="3">
    <source>
        <dbReference type="Proteomes" id="UP000561271"/>
    </source>
</evidence>
<comment type="caution">
    <text evidence="2">The sequence shown here is derived from an EMBL/GenBank/DDBJ whole genome shotgun (WGS) entry which is preliminary data.</text>
</comment>
<gene>
    <name evidence="2" type="ORF">HKBW3S44_01386</name>
</gene>
<reference evidence="2 3" key="1">
    <citation type="journal article" date="2020" name="Front. Microbiol.">
        <title>Single-cell genomics of novel Actinobacteria with the Wood-Ljungdahl pathway discovered in a serpentinizing system.</title>
        <authorList>
            <person name="Merino N."/>
            <person name="Kawai M."/>
            <person name="Boyd E.S."/>
            <person name="Colman D.R."/>
            <person name="McGlynn S.E."/>
            <person name="Nealson K.H."/>
            <person name="Kurokawa K."/>
            <person name="Hongoh Y."/>
        </authorList>
    </citation>
    <scope>NUCLEOTIDE SEQUENCE [LARGE SCALE GENOMIC DNA]</scope>
    <source>
        <strain evidence="2 3">S44</strain>
    </source>
</reference>
<evidence type="ECO:0000313" key="2">
    <source>
        <dbReference type="EMBL" id="GFP37709.1"/>
    </source>
</evidence>
<dbReference type="Proteomes" id="UP000561271">
    <property type="component" value="Unassembled WGS sequence"/>
</dbReference>
<feature type="compositionally biased region" description="Polar residues" evidence="1">
    <location>
        <begin position="33"/>
        <end position="44"/>
    </location>
</feature>
<name>A0A6V8PYV9_9ACTN</name>
<dbReference type="EMBL" id="BLSC01000142">
    <property type="protein sequence ID" value="GFP37709.1"/>
    <property type="molecule type" value="Genomic_DNA"/>
</dbReference>
<feature type="compositionally biased region" description="Polar residues" evidence="1">
    <location>
        <begin position="114"/>
        <end position="127"/>
    </location>
</feature>
<accession>A0A6V8PYV9</accession>
<dbReference type="AlphaFoldDB" id="A0A6V8PYV9"/>
<feature type="region of interest" description="Disordered" evidence="1">
    <location>
        <begin position="29"/>
        <end position="139"/>
    </location>
</feature>
<sequence>MRDISVTLRDGQIGIDSSGYVLDRRGLQPYLSGASNSGQEQTFSPEEDIGKPLYSFDTEVDTGIVSSSSGHHQPGESKDRYLIPGNLTPSPVHRPYISDRRTRVPAGSHPPSSPQTRPLHTLLSGTPPTGLPGSRLSDS</sequence>
<protein>
    <submittedName>
        <fullName evidence="2">Uncharacterized protein</fullName>
    </submittedName>
</protein>
<organism evidence="2 3">
    <name type="scientific">Candidatus Hakubella thermalkaliphila</name>
    <dbReference type="NCBI Taxonomy" id="2754717"/>
    <lineage>
        <taxon>Bacteria</taxon>
        <taxon>Bacillati</taxon>
        <taxon>Actinomycetota</taxon>
        <taxon>Actinomycetota incertae sedis</taxon>
        <taxon>Candidatus Hakubellales</taxon>
        <taxon>Candidatus Hakubellaceae</taxon>
        <taxon>Candidatus Hakubella</taxon>
    </lineage>
</organism>